<dbReference type="EMBL" id="JYLF01000009">
    <property type="protein sequence ID" value="KMN12215.1"/>
    <property type="molecule type" value="Genomic_DNA"/>
</dbReference>
<accession>A0A0J6IC54</accession>
<sequence length="96" mass="10318">MIIKLSPKFGAEPLTLIKRNDTLNINGETFDFTTIPEGAVLPAAAINCEYIIGDITRSNGHLIICLMLPCGPDSSDAANFPEDIVNPRNGHIGLPE</sequence>
<dbReference type="OrthoDB" id="8373799at2"/>
<dbReference type="AlphaFoldDB" id="A0A0J6IC54"/>
<proteinExistence type="predicted"/>
<evidence type="ECO:0000313" key="2">
    <source>
        <dbReference type="Proteomes" id="UP000036325"/>
    </source>
</evidence>
<protein>
    <recommendedName>
        <fullName evidence="3">Phage protein</fullName>
    </recommendedName>
</protein>
<comment type="caution">
    <text evidence="1">The sequence shown here is derived from an EMBL/GenBank/DDBJ whole genome shotgun (WGS) entry which is preliminary data.</text>
</comment>
<dbReference type="Proteomes" id="UP000036325">
    <property type="component" value="Unassembled WGS sequence"/>
</dbReference>
<name>A0A0J6IC54_9PSED</name>
<dbReference type="RefSeq" id="WP_048365733.1">
    <property type="nucleotide sequence ID" value="NZ_JYLF01000009.1"/>
</dbReference>
<organism evidence="1 2">
    <name type="scientific">Pseudomonas weihenstephanensis</name>
    <dbReference type="NCBI Taxonomy" id="1608994"/>
    <lineage>
        <taxon>Bacteria</taxon>
        <taxon>Pseudomonadati</taxon>
        <taxon>Pseudomonadota</taxon>
        <taxon>Gammaproteobacteria</taxon>
        <taxon>Pseudomonadales</taxon>
        <taxon>Pseudomonadaceae</taxon>
        <taxon>Pseudomonas</taxon>
    </lineage>
</organism>
<evidence type="ECO:0008006" key="3">
    <source>
        <dbReference type="Google" id="ProtNLM"/>
    </source>
</evidence>
<dbReference type="STRING" id="1608994.TU86_18290"/>
<dbReference type="PATRIC" id="fig|1608994.3.peg.4370"/>
<evidence type="ECO:0000313" key="1">
    <source>
        <dbReference type="EMBL" id="KMN12215.1"/>
    </source>
</evidence>
<reference evidence="1 2" key="1">
    <citation type="submission" date="2015-02" db="EMBL/GenBank/DDBJ databases">
        <title>Pseudomonas helleri sp. nov. and Pseudomonas weihenstephanensis sp. nov., isolated from raw cows milk.</title>
        <authorList>
            <person name="von Neubeck M."/>
            <person name="Huptas C."/>
            <person name="Wenning M."/>
            <person name="Scherer S."/>
        </authorList>
    </citation>
    <scope>NUCLEOTIDE SEQUENCE [LARGE SCALE GENOMIC DNA]</scope>
    <source>
        <strain evidence="1 2">DSM 29166</strain>
    </source>
</reference>
<gene>
    <name evidence="1" type="ORF">TU86_18290</name>
</gene>